<evidence type="ECO:0000313" key="4">
    <source>
        <dbReference type="Proteomes" id="UP000182192"/>
    </source>
</evidence>
<feature type="domain" description="Transposase IS4-like" evidence="1">
    <location>
        <begin position="218"/>
        <end position="351"/>
    </location>
</feature>
<protein>
    <submittedName>
        <fullName evidence="3">Transposase</fullName>
    </submittedName>
</protein>
<dbReference type="GO" id="GO:0004803">
    <property type="term" value="F:transposase activity"/>
    <property type="evidence" value="ECO:0007669"/>
    <property type="project" value="InterPro"/>
</dbReference>
<proteinExistence type="predicted"/>
<gene>
    <name evidence="3" type="ORF">SAMN02910406_01813</name>
</gene>
<dbReference type="PANTHER" id="PTHR33408:SF2">
    <property type="entry name" value="TRANSPOSASE DDE DOMAIN-CONTAINING PROTEIN"/>
    <property type="match status" value="1"/>
</dbReference>
<evidence type="ECO:0000259" key="2">
    <source>
        <dbReference type="Pfam" id="PF05598"/>
    </source>
</evidence>
<dbReference type="GO" id="GO:0006313">
    <property type="term" value="P:DNA transposition"/>
    <property type="evidence" value="ECO:0007669"/>
    <property type="project" value="InterPro"/>
</dbReference>
<dbReference type="AlphaFoldDB" id="A0A1I1JMS5"/>
<dbReference type="Pfam" id="PF01609">
    <property type="entry name" value="DDE_Tnp_1"/>
    <property type="match status" value="1"/>
</dbReference>
<dbReference type="EMBL" id="FOKQ01000014">
    <property type="protein sequence ID" value="SFC49887.1"/>
    <property type="molecule type" value="Genomic_DNA"/>
</dbReference>
<reference evidence="3 4" key="1">
    <citation type="submission" date="2016-10" db="EMBL/GenBank/DDBJ databases">
        <authorList>
            <person name="de Groot N.N."/>
        </authorList>
    </citation>
    <scope>NUCLEOTIDE SEQUENCE [LARGE SCALE GENOMIC DNA]</scope>
    <source>
        <strain evidence="3 4">AR67</strain>
    </source>
</reference>
<dbReference type="Pfam" id="PF05598">
    <property type="entry name" value="DUF772"/>
    <property type="match status" value="1"/>
</dbReference>
<sequence>MNFDIYIEENSQVKMLNDVINEIYYTADYTVQSKWMGDIPEDIMMKILIFGYMNGAFSSRKIEQLCKRDIYFWWPLEGSKNPDHSTISRFRKKMGEISGENLFIDSTKIEANANRYTFVWKKSVAKNEEKLRAKLPAVLDEIDSAFGIRFPRNTPVPDMIATLSSLMSKVGIVRVTGKGHHKSSYQKALEKLEEYSEKLAQYEYYNSLFDGRNSFSKTDTDATFMRMKEDHMKNGQLKPGYNIQAAVEGEYILGIDISSERSDVNTLIPFLEKLNSLELFVLKNIICDAGYESEENYLYLRSHGLISYIKPVNYEQQKKKNQRTKYGRPENMELAISSYARPAGYFGGAERSMKRARPASFRRKRFTDAKAARAVRTGRTARKQRATRRFRYRTGSKSCGKRAWRTLRPTSADS</sequence>
<feature type="domain" description="Transposase InsH N-terminal" evidence="2">
    <location>
        <begin position="6"/>
        <end position="93"/>
    </location>
</feature>
<dbReference type="GO" id="GO:0003677">
    <property type="term" value="F:DNA binding"/>
    <property type="evidence" value="ECO:0007669"/>
    <property type="project" value="InterPro"/>
</dbReference>
<organism evidence="3 4">
    <name type="scientific">Ruminococcus albus</name>
    <dbReference type="NCBI Taxonomy" id="1264"/>
    <lineage>
        <taxon>Bacteria</taxon>
        <taxon>Bacillati</taxon>
        <taxon>Bacillota</taxon>
        <taxon>Clostridia</taxon>
        <taxon>Eubacteriales</taxon>
        <taxon>Oscillospiraceae</taxon>
        <taxon>Ruminococcus</taxon>
    </lineage>
</organism>
<dbReference type="Proteomes" id="UP000182192">
    <property type="component" value="Unassembled WGS sequence"/>
</dbReference>
<evidence type="ECO:0000259" key="1">
    <source>
        <dbReference type="Pfam" id="PF01609"/>
    </source>
</evidence>
<dbReference type="InterPro" id="IPR002559">
    <property type="entry name" value="Transposase_11"/>
</dbReference>
<accession>A0A1I1JMS5</accession>
<dbReference type="PANTHER" id="PTHR33408">
    <property type="entry name" value="TRANSPOSASE"/>
    <property type="match status" value="1"/>
</dbReference>
<name>A0A1I1JMS5_RUMAL</name>
<evidence type="ECO:0000313" key="3">
    <source>
        <dbReference type="EMBL" id="SFC49887.1"/>
    </source>
</evidence>
<dbReference type="InterPro" id="IPR008490">
    <property type="entry name" value="Transposase_InsH_N"/>
</dbReference>